<dbReference type="Proteomes" id="UP000054815">
    <property type="component" value="Unassembled WGS sequence"/>
</dbReference>
<feature type="region of interest" description="Disordered" evidence="1">
    <location>
        <begin position="1"/>
        <end position="41"/>
    </location>
</feature>
<evidence type="ECO:0000313" key="2">
    <source>
        <dbReference type="EMBL" id="KRX94476.1"/>
    </source>
</evidence>
<reference evidence="2 3" key="1">
    <citation type="submission" date="2015-01" db="EMBL/GenBank/DDBJ databases">
        <title>Evolution of Trichinella species and genotypes.</title>
        <authorList>
            <person name="Korhonen P.K."/>
            <person name="Edoardo P."/>
            <person name="Giuseppe L.R."/>
            <person name="Gasser R.B."/>
        </authorList>
    </citation>
    <scope>NUCLEOTIDE SEQUENCE [LARGE SCALE GENOMIC DNA]</scope>
    <source>
        <strain evidence="2">ISS141</strain>
    </source>
</reference>
<sequence length="41" mass="4980">MPNYRKRKENQHGYTVASVSGRKDTAQSYPLLHYKRRRDRD</sequence>
<proteinExistence type="predicted"/>
<accession>A0A0V0Y363</accession>
<dbReference type="AlphaFoldDB" id="A0A0V0Y363"/>
<protein>
    <submittedName>
        <fullName evidence="2">Uncharacterized protein</fullName>
    </submittedName>
</protein>
<evidence type="ECO:0000256" key="1">
    <source>
        <dbReference type="SAM" id="MobiDB-lite"/>
    </source>
</evidence>
<name>A0A0V0Y363_TRIPS</name>
<comment type="caution">
    <text evidence="2">The sequence shown here is derived from an EMBL/GenBank/DDBJ whole genome shotgun (WGS) entry which is preliminary data.</text>
</comment>
<gene>
    <name evidence="2" type="ORF">T4E_6630</name>
</gene>
<dbReference type="EMBL" id="JYDU01000071">
    <property type="protein sequence ID" value="KRX94476.1"/>
    <property type="molecule type" value="Genomic_DNA"/>
</dbReference>
<evidence type="ECO:0000313" key="3">
    <source>
        <dbReference type="Proteomes" id="UP000054815"/>
    </source>
</evidence>
<organism evidence="2 3">
    <name type="scientific">Trichinella pseudospiralis</name>
    <name type="common">Parasitic roundworm</name>
    <dbReference type="NCBI Taxonomy" id="6337"/>
    <lineage>
        <taxon>Eukaryota</taxon>
        <taxon>Metazoa</taxon>
        <taxon>Ecdysozoa</taxon>
        <taxon>Nematoda</taxon>
        <taxon>Enoplea</taxon>
        <taxon>Dorylaimia</taxon>
        <taxon>Trichinellida</taxon>
        <taxon>Trichinellidae</taxon>
        <taxon>Trichinella</taxon>
    </lineage>
</organism>